<dbReference type="InterPro" id="IPR000215">
    <property type="entry name" value="Serpin_fam"/>
</dbReference>
<dbReference type="Gene3D" id="3.30.497.10">
    <property type="entry name" value="Antithrombin, subunit I, domain 2"/>
    <property type="match status" value="1"/>
</dbReference>
<feature type="domain" description="Serpin" evidence="2">
    <location>
        <begin position="14"/>
        <end position="391"/>
    </location>
</feature>
<dbReference type="PANTHER" id="PTHR11461:SF211">
    <property type="entry name" value="GH10112P-RELATED"/>
    <property type="match status" value="1"/>
</dbReference>
<keyword evidence="4" id="KW-1185">Reference proteome</keyword>
<gene>
    <name evidence="3" type="ORF">GCM10022244_34920</name>
</gene>
<dbReference type="SMART" id="SM00093">
    <property type="entry name" value="SERPIN"/>
    <property type="match status" value="1"/>
</dbReference>
<organism evidence="3 4">
    <name type="scientific">Streptomyces gulbargensis</name>
    <dbReference type="NCBI Taxonomy" id="364901"/>
    <lineage>
        <taxon>Bacteria</taxon>
        <taxon>Bacillati</taxon>
        <taxon>Actinomycetota</taxon>
        <taxon>Actinomycetes</taxon>
        <taxon>Kitasatosporales</taxon>
        <taxon>Streptomycetaceae</taxon>
        <taxon>Streptomyces</taxon>
    </lineage>
</organism>
<dbReference type="Gene3D" id="2.30.39.10">
    <property type="entry name" value="Alpha-1-antitrypsin, domain 1"/>
    <property type="match status" value="1"/>
</dbReference>
<name>A0ABP7MJS8_9ACTN</name>
<dbReference type="InterPro" id="IPR036186">
    <property type="entry name" value="Serpin_sf"/>
</dbReference>
<comment type="caution">
    <text evidence="3">The sequence shown here is derived from an EMBL/GenBank/DDBJ whole genome shotgun (WGS) entry which is preliminary data.</text>
</comment>
<evidence type="ECO:0000256" key="1">
    <source>
        <dbReference type="RuleBase" id="RU000411"/>
    </source>
</evidence>
<evidence type="ECO:0000259" key="2">
    <source>
        <dbReference type="SMART" id="SM00093"/>
    </source>
</evidence>
<dbReference type="InterPro" id="IPR042185">
    <property type="entry name" value="Serpin_sf_2"/>
</dbReference>
<protein>
    <recommendedName>
        <fullName evidence="2">Serpin domain-containing protein</fullName>
    </recommendedName>
</protein>
<dbReference type="InterPro" id="IPR023796">
    <property type="entry name" value="Serpin_dom"/>
</dbReference>
<evidence type="ECO:0000313" key="3">
    <source>
        <dbReference type="EMBL" id="GAA3922441.1"/>
    </source>
</evidence>
<dbReference type="SUPFAM" id="SSF56574">
    <property type="entry name" value="Serpins"/>
    <property type="match status" value="1"/>
</dbReference>
<accession>A0ABP7MJS8</accession>
<sequence>MTPHPTDDHLGRAADAVREWGGRWVERFGARDFVCAPAGLWLGLGVVAAGARGRTAAELREVVGAGGEAAAEAVTEVGRRIGEGAAAGVAVATAVWSGVPVRGAFRRGLPDVRFGVLPGAAYFALPDAAFGATDDLSFEPGSGAADAQGEIDTWVRGATGGRITRLPLELDGSEQLVLVNALALKASWASAFPRHLTRDAPFTDGDGVTRPVPTMHRRVPGAWAWRTGRVTVVELPCAGEGAPRVRFALGPRDAGPGEVITAAWAGGGGRAPFGARAVDLALPRFSLRTRTDVTRDLPALGVTRAVRPGADFSGLSAAELFVSGVGQGALLEIAEEGVEAAAVTQVTMARSAAPPRPGAVERIAFDRPFGVVVLDATGRLPLFAGWRRTAPVA</sequence>
<dbReference type="Pfam" id="PF00079">
    <property type="entry name" value="Serpin"/>
    <property type="match status" value="1"/>
</dbReference>
<dbReference type="InterPro" id="IPR042178">
    <property type="entry name" value="Serpin_sf_1"/>
</dbReference>
<dbReference type="EMBL" id="BAABAJ010000009">
    <property type="protein sequence ID" value="GAA3922441.1"/>
    <property type="molecule type" value="Genomic_DNA"/>
</dbReference>
<dbReference type="RefSeq" id="WP_345283677.1">
    <property type="nucleotide sequence ID" value="NZ_BAABAJ010000009.1"/>
</dbReference>
<reference evidence="4" key="1">
    <citation type="journal article" date="2019" name="Int. J. Syst. Evol. Microbiol.">
        <title>The Global Catalogue of Microorganisms (GCM) 10K type strain sequencing project: providing services to taxonomists for standard genome sequencing and annotation.</title>
        <authorList>
            <consortium name="The Broad Institute Genomics Platform"/>
            <consortium name="The Broad Institute Genome Sequencing Center for Infectious Disease"/>
            <person name="Wu L."/>
            <person name="Ma J."/>
        </authorList>
    </citation>
    <scope>NUCLEOTIDE SEQUENCE [LARGE SCALE GENOMIC DNA]</scope>
    <source>
        <strain evidence="4">JCM 16956</strain>
    </source>
</reference>
<dbReference type="Proteomes" id="UP001501000">
    <property type="component" value="Unassembled WGS sequence"/>
</dbReference>
<comment type="similarity">
    <text evidence="1">Belongs to the serpin family.</text>
</comment>
<dbReference type="PANTHER" id="PTHR11461">
    <property type="entry name" value="SERINE PROTEASE INHIBITOR, SERPIN"/>
    <property type="match status" value="1"/>
</dbReference>
<proteinExistence type="inferred from homology"/>
<evidence type="ECO:0000313" key="4">
    <source>
        <dbReference type="Proteomes" id="UP001501000"/>
    </source>
</evidence>